<comment type="caution">
    <text evidence="1">The sequence shown here is derived from an EMBL/GenBank/DDBJ whole genome shotgun (WGS) entry which is preliminary data.</text>
</comment>
<evidence type="ECO:0000313" key="1">
    <source>
        <dbReference type="EMBL" id="MFC3979619.1"/>
    </source>
</evidence>
<organism evidence="1 2">
    <name type="scientific">Streptosporangium jomthongense</name>
    <dbReference type="NCBI Taxonomy" id="1193683"/>
    <lineage>
        <taxon>Bacteria</taxon>
        <taxon>Bacillati</taxon>
        <taxon>Actinomycetota</taxon>
        <taxon>Actinomycetes</taxon>
        <taxon>Streptosporangiales</taxon>
        <taxon>Streptosporangiaceae</taxon>
        <taxon>Streptosporangium</taxon>
    </lineage>
</organism>
<gene>
    <name evidence="1" type="ORF">ACFOYY_05790</name>
</gene>
<protein>
    <submittedName>
        <fullName evidence="1">Uncharacterized protein</fullName>
    </submittedName>
</protein>
<dbReference type="Proteomes" id="UP001595698">
    <property type="component" value="Unassembled WGS sequence"/>
</dbReference>
<dbReference type="RefSeq" id="WP_362915184.1">
    <property type="nucleotide sequence ID" value="NZ_JBHSBC010000003.1"/>
</dbReference>
<evidence type="ECO:0000313" key="2">
    <source>
        <dbReference type="Proteomes" id="UP001595698"/>
    </source>
</evidence>
<accession>A0ABV8ETD1</accession>
<sequence>MTSPTSQELRKLQEPAYWLIFALPWPDSRQDAATAEAAYVVAPPLVPRSQVSENAEGVFAVAHFHVKENPGRRGVWFSDLTRWLAERDNSWQGVEVDWEAALREIQELPTFGMFLEVSRRGYLFLLDGSPEGATVTYPGGEREHLTAREREAVHADFENKITRDWARYIEEMAARGMIHLH</sequence>
<dbReference type="EMBL" id="JBHSBC010000003">
    <property type="protein sequence ID" value="MFC3979619.1"/>
    <property type="molecule type" value="Genomic_DNA"/>
</dbReference>
<name>A0ABV8ETD1_9ACTN</name>
<proteinExistence type="predicted"/>
<keyword evidence="2" id="KW-1185">Reference proteome</keyword>
<reference evidence="2" key="1">
    <citation type="journal article" date="2019" name="Int. J. Syst. Evol. Microbiol.">
        <title>The Global Catalogue of Microorganisms (GCM) 10K type strain sequencing project: providing services to taxonomists for standard genome sequencing and annotation.</title>
        <authorList>
            <consortium name="The Broad Institute Genomics Platform"/>
            <consortium name="The Broad Institute Genome Sequencing Center for Infectious Disease"/>
            <person name="Wu L."/>
            <person name="Ma J."/>
        </authorList>
    </citation>
    <scope>NUCLEOTIDE SEQUENCE [LARGE SCALE GENOMIC DNA]</scope>
    <source>
        <strain evidence="2">TBRC 7912</strain>
    </source>
</reference>